<proteinExistence type="predicted"/>
<evidence type="ECO:0000313" key="3">
    <source>
        <dbReference type="EMBL" id="MEM0543706.1"/>
    </source>
</evidence>
<dbReference type="InterPro" id="IPR046235">
    <property type="entry name" value="DUF6268"/>
</dbReference>
<dbReference type="Pfam" id="PF19783">
    <property type="entry name" value="DUF6268"/>
    <property type="match status" value="1"/>
</dbReference>
<evidence type="ECO:0000256" key="1">
    <source>
        <dbReference type="SAM" id="SignalP"/>
    </source>
</evidence>
<keyword evidence="4" id="KW-1185">Reference proteome</keyword>
<gene>
    <name evidence="3" type="ORF">WFZ85_13870</name>
</gene>
<sequence>MKVNIKMLYLGMLIPTVLFAQVENRATLSHTYYAPSSNDNLNAVEQSNIDFQYFLKSKVIAKKIRWDNNFAYRSLAIDDAVTKNLFDVAYTSSFVYTKTAKNFLIGSARINVRSQYNTAITSDALFPSLSFGYMRQSQTNKAIRWAAGINYNNDFGKNVILPFFIFNYETQKMRFNATLPSSILLLFRENKNWYYGLNATLNASIFEVEDNAYDRLQILNANFFAFTQVKLYKKLWFEVKPGITLRRDFNFLQSNFDPVNDAAKNKLDPNFVLTSGLLYKIN</sequence>
<keyword evidence="1" id="KW-0732">Signal</keyword>
<evidence type="ECO:0000313" key="4">
    <source>
        <dbReference type="Proteomes" id="UP001460072"/>
    </source>
</evidence>
<dbReference type="EMBL" id="JBCGDO010000023">
    <property type="protein sequence ID" value="MEM0543706.1"/>
    <property type="molecule type" value="Genomic_DNA"/>
</dbReference>
<comment type="caution">
    <text evidence="3">The sequence shown here is derived from an EMBL/GenBank/DDBJ whole genome shotgun (WGS) entry which is preliminary data.</text>
</comment>
<name>A0ABU9N7P3_9FLAO</name>
<dbReference type="RefSeq" id="WP_342696885.1">
    <property type="nucleotide sequence ID" value="NZ_JBCGDO010000023.1"/>
</dbReference>
<protein>
    <submittedName>
        <fullName evidence="3">DUF6268 family outer membrane beta-barrel protein</fullName>
    </submittedName>
</protein>
<reference evidence="3 4" key="1">
    <citation type="submission" date="2024-03" db="EMBL/GenBank/DDBJ databases">
        <title>Two novel species of the genus Flavobacterium exhibiting potentially degradation of complex polysaccharides.</title>
        <authorList>
            <person name="Lian X."/>
        </authorList>
    </citation>
    <scope>NUCLEOTIDE SEQUENCE [LARGE SCALE GENOMIC DNA]</scope>
    <source>
        <strain evidence="4">j3</strain>
    </source>
</reference>
<accession>A0ABU9N7P3</accession>
<feature type="domain" description="DUF6268" evidence="2">
    <location>
        <begin position="132"/>
        <end position="280"/>
    </location>
</feature>
<feature type="chain" id="PRO_5045413440" evidence="1">
    <location>
        <begin position="21"/>
        <end position="282"/>
    </location>
</feature>
<feature type="signal peptide" evidence="1">
    <location>
        <begin position="1"/>
        <end position="20"/>
    </location>
</feature>
<organism evidence="3 4">
    <name type="scientific">Flavobacterium aureirubrum</name>
    <dbReference type="NCBI Taxonomy" id="3133147"/>
    <lineage>
        <taxon>Bacteria</taxon>
        <taxon>Pseudomonadati</taxon>
        <taxon>Bacteroidota</taxon>
        <taxon>Flavobacteriia</taxon>
        <taxon>Flavobacteriales</taxon>
        <taxon>Flavobacteriaceae</taxon>
        <taxon>Flavobacterium</taxon>
    </lineage>
</organism>
<evidence type="ECO:0000259" key="2">
    <source>
        <dbReference type="Pfam" id="PF19783"/>
    </source>
</evidence>
<dbReference type="Proteomes" id="UP001460072">
    <property type="component" value="Unassembled WGS sequence"/>
</dbReference>